<reference evidence="2" key="1">
    <citation type="submission" date="2022-11" db="UniProtKB">
        <authorList>
            <consortium name="WormBaseParasite"/>
        </authorList>
    </citation>
    <scope>IDENTIFICATION</scope>
</reference>
<dbReference type="Proteomes" id="UP000887576">
    <property type="component" value="Unplaced"/>
</dbReference>
<organism evidence="1 2">
    <name type="scientific">Panagrolaimus sp. JU765</name>
    <dbReference type="NCBI Taxonomy" id="591449"/>
    <lineage>
        <taxon>Eukaryota</taxon>
        <taxon>Metazoa</taxon>
        <taxon>Ecdysozoa</taxon>
        <taxon>Nematoda</taxon>
        <taxon>Chromadorea</taxon>
        <taxon>Rhabditida</taxon>
        <taxon>Tylenchina</taxon>
        <taxon>Panagrolaimomorpha</taxon>
        <taxon>Panagrolaimoidea</taxon>
        <taxon>Panagrolaimidae</taxon>
        <taxon>Panagrolaimus</taxon>
    </lineage>
</organism>
<proteinExistence type="predicted"/>
<name>A0AC34QFW1_9BILA</name>
<protein>
    <submittedName>
        <fullName evidence="2">HIG1 domain-containing protein</fullName>
    </submittedName>
</protein>
<evidence type="ECO:0000313" key="2">
    <source>
        <dbReference type="WBParaSite" id="JU765_v2.g16070.t1"/>
    </source>
</evidence>
<dbReference type="WBParaSite" id="JU765_v2.g16070.t1">
    <property type="protein sequence ID" value="JU765_v2.g16070.t1"/>
    <property type="gene ID" value="JU765_v2.g16070"/>
</dbReference>
<sequence length="158" mass="17459">MEMFGEKLLGFAGIRRARMDTEAHKEDKRSFEYKQTHLTPEQLKRTKDNRERYSPVPAIPSDIGYRGNHEVGGAKQSGVMQNVAGNPAVIIGLGLTTLAILGMIRKSVLGDKIGTQKYMQYRIMAQFFTVTALVAGVTIFGSVYEKPAEDEKPAVSGH</sequence>
<evidence type="ECO:0000313" key="1">
    <source>
        <dbReference type="Proteomes" id="UP000887576"/>
    </source>
</evidence>
<accession>A0AC34QFW1</accession>